<dbReference type="PANTHER" id="PTHR33960:SF1">
    <property type="entry name" value="SIMILAR TO KIAA0825 PROTEIN"/>
    <property type="match status" value="1"/>
</dbReference>
<dbReference type="PANTHER" id="PTHR33960">
    <property type="entry name" value="SIMILAR TO KIAA0825 PROTEIN"/>
    <property type="match status" value="1"/>
</dbReference>
<evidence type="ECO:0000256" key="1">
    <source>
        <dbReference type="SAM" id="MobiDB-lite"/>
    </source>
</evidence>
<dbReference type="AlphaFoldDB" id="A0A9D3Q8R1"/>
<name>A0A9D3Q8R1_MEGAT</name>
<proteinExistence type="predicted"/>
<evidence type="ECO:0000313" key="3">
    <source>
        <dbReference type="Proteomes" id="UP001046870"/>
    </source>
</evidence>
<reference evidence="2" key="1">
    <citation type="submission" date="2021-01" db="EMBL/GenBank/DDBJ databases">
        <authorList>
            <person name="Zahm M."/>
            <person name="Roques C."/>
            <person name="Cabau C."/>
            <person name="Klopp C."/>
            <person name="Donnadieu C."/>
            <person name="Jouanno E."/>
            <person name="Lampietro C."/>
            <person name="Louis A."/>
            <person name="Herpin A."/>
            <person name="Echchiki A."/>
            <person name="Berthelot C."/>
            <person name="Parey E."/>
            <person name="Roest-Crollius H."/>
            <person name="Braasch I."/>
            <person name="Postlethwait J."/>
            <person name="Bobe J."/>
            <person name="Montfort J."/>
            <person name="Bouchez O."/>
            <person name="Begum T."/>
            <person name="Mejri S."/>
            <person name="Adams A."/>
            <person name="Chen W.-J."/>
            <person name="Guiguen Y."/>
        </authorList>
    </citation>
    <scope>NUCLEOTIDE SEQUENCE</scope>
    <source>
        <strain evidence="2">YG-15Mar2019-1</strain>
        <tissue evidence="2">Brain</tissue>
    </source>
</reference>
<organism evidence="2 3">
    <name type="scientific">Megalops atlanticus</name>
    <name type="common">Tarpon</name>
    <name type="synonym">Clupea gigantea</name>
    <dbReference type="NCBI Taxonomy" id="7932"/>
    <lineage>
        <taxon>Eukaryota</taxon>
        <taxon>Metazoa</taxon>
        <taxon>Chordata</taxon>
        <taxon>Craniata</taxon>
        <taxon>Vertebrata</taxon>
        <taxon>Euteleostomi</taxon>
        <taxon>Actinopterygii</taxon>
        <taxon>Neopterygii</taxon>
        <taxon>Teleostei</taxon>
        <taxon>Elopiformes</taxon>
        <taxon>Megalopidae</taxon>
        <taxon>Megalops</taxon>
    </lineage>
</organism>
<evidence type="ECO:0000313" key="2">
    <source>
        <dbReference type="EMBL" id="KAG7481309.1"/>
    </source>
</evidence>
<keyword evidence="3" id="KW-1185">Reference proteome</keyword>
<feature type="region of interest" description="Disordered" evidence="1">
    <location>
        <begin position="1"/>
        <end position="62"/>
    </location>
</feature>
<comment type="caution">
    <text evidence="2">The sequence shown here is derived from an EMBL/GenBank/DDBJ whole genome shotgun (WGS) entry which is preliminary data.</text>
</comment>
<accession>A0A9D3Q8R1</accession>
<dbReference type="OrthoDB" id="10007406at2759"/>
<sequence>MESRKGSGEPCTPRPALPAQGHQKDTESTEMPSLGGGADRPGSGELLRSRLSAPSDSEAETSCGAVKVSLGPVDPRSPGPAFNPFAQFNRIGSKDFDQSTISEWDWDWPQLLPTYQGMSQVTLRALLANR</sequence>
<protein>
    <submittedName>
        <fullName evidence="2">Uncharacterized protein</fullName>
    </submittedName>
</protein>
<gene>
    <name evidence="2" type="ORF">MATL_G00065310</name>
</gene>
<dbReference type="EMBL" id="JAFDVH010000004">
    <property type="protein sequence ID" value="KAG7481309.1"/>
    <property type="molecule type" value="Genomic_DNA"/>
</dbReference>
<dbReference type="Proteomes" id="UP001046870">
    <property type="component" value="Chromosome 4"/>
</dbReference>
<dbReference type="InterPro" id="IPR027993">
    <property type="entry name" value="DUF4495"/>
</dbReference>